<evidence type="ECO:0000313" key="2">
    <source>
        <dbReference type="Proteomes" id="UP000177878"/>
    </source>
</evidence>
<dbReference type="EMBL" id="MFFV01000038">
    <property type="protein sequence ID" value="OGF19192.1"/>
    <property type="molecule type" value="Genomic_DNA"/>
</dbReference>
<dbReference type="Proteomes" id="UP000177878">
    <property type="component" value="Unassembled WGS sequence"/>
</dbReference>
<name>A0A1F5RXZ3_9BACT</name>
<comment type="caution">
    <text evidence="1">The sequence shown here is derived from an EMBL/GenBank/DDBJ whole genome shotgun (WGS) entry which is preliminary data.</text>
</comment>
<sequence>MKSLKFIILIFSFAAISAAVSGCSLKFWQKPINPPVTKNGGNATATSTEEIDVSDWLTYRNEEYGFEVRYPREWIVDQKKNFVCLTRKIENVDVEKITRPCHVSVNIYSSLENLAEELGVDENETFFSLEEWLNYKIKNYIFADKKIVNIDNNKGFFVATGSYTEGVNDKFLFIEHNSFIYELTILDQGIETSKESLSVVKSIKFIKFF</sequence>
<gene>
    <name evidence="1" type="ORF">A3I35_03145</name>
</gene>
<evidence type="ECO:0008006" key="3">
    <source>
        <dbReference type="Google" id="ProtNLM"/>
    </source>
</evidence>
<dbReference type="PROSITE" id="PS51257">
    <property type="entry name" value="PROKAR_LIPOPROTEIN"/>
    <property type="match status" value="1"/>
</dbReference>
<accession>A0A1F5RXZ3</accession>
<organism evidence="1 2">
    <name type="scientific">Candidatus Falkowbacteria bacterium RIFCSPLOWO2_02_FULL_45_15</name>
    <dbReference type="NCBI Taxonomy" id="1797988"/>
    <lineage>
        <taxon>Bacteria</taxon>
        <taxon>Candidatus Falkowiibacteriota</taxon>
    </lineage>
</organism>
<proteinExistence type="predicted"/>
<evidence type="ECO:0000313" key="1">
    <source>
        <dbReference type="EMBL" id="OGF19192.1"/>
    </source>
</evidence>
<protein>
    <recommendedName>
        <fullName evidence="3">PsbP C-terminal domain-containing protein</fullName>
    </recommendedName>
</protein>
<dbReference type="AlphaFoldDB" id="A0A1F5RXZ3"/>
<reference evidence="1 2" key="1">
    <citation type="journal article" date="2016" name="Nat. Commun.">
        <title>Thousands of microbial genomes shed light on interconnected biogeochemical processes in an aquifer system.</title>
        <authorList>
            <person name="Anantharaman K."/>
            <person name="Brown C.T."/>
            <person name="Hug L.A."/>
            <person name="Sharon I."/>
            <person name="Castelle C.J."/>
            <person name="Probst A.J."/>
            <person name="Thomas B.C."/>
            <person name="Singh A."/>
            <person name="Wilkins M.J."/>
            <person name="Karaoz U."/>
            <person name="Brodie E.L."/>
            <person name="Williams K.H."/>
            <person name="Hubbard S.S."/>
            <person name="Banfield J.F."/>
        </authorList>
    </citation>
    <scope>NUCLEOTIDE SEQUENCE [LARGE SCALE GENOMIC DNA]</scope>
</reference>